<name>A0A2P8G0C1_9BACT</name>
<keyword evidence="3" id="KW-1185">Reference proteome</keyword>
<proteinExistence type="predicted"/>
<dbReference type="InterPro" id="IPR014922">
    <property type="entry name" value="YdhG-like"/>
</dbReference>
<gene>
    <name evidence="2" type="ORF">CLV60_108202</name>
</gene>
<dbReference type="EMBL" id="PYAS01000008">
    <property type="protein sequence ID" value="PSL27345.1"/>
    <property type="molecule type" value="Genomic_DNA"/>
</dbReference>
<dbReference type="AlphaFoldDB" id="A0A2P8G0C1"/>
<protein>
    <submittedName>
        <fullName evidence="2">Uncharacterized protein YdhG (YjbR/CyaY superfamily)</fullName>
    </submittedName>
</protein>
<reference evidence="2 3" key="1">
    <citation type="submission" date="2018-03" db="EMBL/GenBank/DDBJ databases">
        <title>Genomic Encyclopedia of Archaeal and Bacterial Type Strains, Phase II (KMG-II): from individual species to whole genera.</title>
        <authorList>
            <person name="Goeker M."/>
        </authorList>
    </citation>
    <scope>NUCLEOTIDE SEQUENCE [LARGE SCALE GENOMIC DNA]</scope>
    <source>
        <strain evidence="2 3">DSM 29057</strain>
    </source>
</reference>
<sequence>MLFSNGNTHQKDTIGMAKTDFKSIDEYHDTFQGEKKERLAAVRKAIREMAPDAEEVISYQIPAYKHFGFLIYYSAATNHISLSYPYSQALLDEFKSELSKYKMSKSALQLPDKDPLPLDLIKRIVAYRMKENELAEASKPQKTKKK</sequence>
<evidence type="ECO:0000259" key="1">
    <source>
        <dbReference type="Pfam" id="PF08818"/>
    </source>
</evidence>
<dbReference type="SUPFAM" id="SSF159888">
    <property type="entry name" value="YdhG-like"/>
    <property type="match status" value="1"/>
</dbReference>
<dbReference type="Proteomes" id="UP000241964">
    <property type="component" value="Unassembled WGS sequence"/>
</dbReference>
<evidence type="ECO:0000313" key="2">
    <source>
        <dbReference type="EMBL" id="PSL27345.1"/>
    </source>
</evidence>
<accession>A0A2P8G0C1</accession>
<dbReference type="Pfam" id="PF08818">
    <property type="entry name" value="DUF1801"/>
    <property type="match status" value="1"/>
</dbReference>
<comment type="caution">
    <text evidence="2">The sequence shown here is derived from an EMBL/GenBank/DDBJ whole genome shotgun (WGS) entry which is preliminary data.</text>
</comment>
<feature type="domain" description="YdhG-like" evidence="1">
    <location>
        <begin position="35"/>
        <end position="128"/>
    </location>
</feature>
<dbReference type="Gene3D" id="3.90.1150.200">
    <property type="match status" value="1"/>
</dbReference>
<evidence type="ECO:0000313" key="3">
    <source>
        <dbReference type="Proteomes" id="UP000241964"/>
    </source>
</evidence>
<organism evidence="2 3">
    <name type="scientific">Dyadobacter jiangsuensis</name>
    <dbReference type="NCBI Taxonomy" id="1591085"/>
    <lineage>
        <taxon>Bacteria</taxon>
        <taxon>Pseudomonadati</taxon>
        <taxon>Bacteroidota</taxon>
        <taxon>Cytophagia</taxon>
        <taxon>Cytophagales</taxon>
        <taxon>Spirosomataceae</taxon>
        <taxon>Dyadobacter</taxon>
    </lineage>
</organism>